<dbReference type="EMBL" id="BGZK01000911">
    <property type="protein sequence ID" value="GBP64848.1"/>
    <property type="molecule type" value="Genomic_DNA"/>
</dbReference>
<dbReference type="AlphaFoldDB" id="A0A4C1XN20"/>
<name>A0A4C1XN20_EUMVA</name>
<protein>
    <submittedName>
        <fullName evidence="1">Uncharacterized protein</fullName>
    </submittedName>
</protein>
<dbReference type="OrthoDB" id="7382669at2759"/>
<accession>A0A4C1XN20</accession>
<dbReference type="Proteomes" id="UP000299102">
    <property type="component" value="Unassembled WGS sequence"/>
</dbReference>
<comment type="caution">
    <text evidence="1">The sequence shown here is derived from an EMBL/GenBank/DDBJ whole genome shotgun (WGS) entry which is preliminary data.</text>
</comment>
<evidence type="ECO:0000313" key="2">
    <source>
        <dbReference type="Proteomes" id="UP000299102"/>
    </source>
</evidence>
<evidence type="ECO:0000313" key="1">
    <source>
        <dbReference type="EMBL" id="GBP64848.1"/>
    </source>
</evidence>
<organism evidence="1 2">
    <name type="scientific">Eumeta variegata</name>
    <name type="common">Bagworm moth</name>
    <name type="synonym">Eumeta japonica</name>
    <dbReference type="NCBI Taxonomy" id="151549"/>
    <lineage>
        <taxon>Eukaryota</taxon>
        <taxon>Metazoa</taxon>
        <taxon>Ecdysozoa</taxon>
        <taxon>Arthropoda</taxon>
        <taxon>Hexapoda</taxon>
        <taxon>Insecta</taxon>
        <taxon>Pterygota</taxon>
        <taxon>Neoptera</taxon>
        <taxon>Endopterygota</taxon>
        <taxon>Lepidoptera</taxon>
        <taxon>Glossata</taxon>
        <taxon>Ditrysia</taxon>
        <taxon>Tineoidea</taxon>
        <taxon>Psychidae</taxon>
        <taxon>Oiketicinae</taxon>
        <taxon>Eumeta</taxon>
    </lineage>
</organism>
<proteinExistence type="predicted"/>
<sequence>MCTIKNAEASPGSYNQGLLLNYCADLKVTICGKVEIHRNESTAREMAALKKSSLCEAYAFWQENWTREAKGRELYSFFPDIRKRINRDYIQQDYIVFQMLTGH</sequence>
<reference evidence="1 2" key="1">
    <citation type="journal article" date="2019" name="Commun. Biol.">
        <title>The bagworm genome reveals a unique fibroin gene that provides high tensile strength.</title>
        <authorList>
            <person name="Kono N."/>
            <person name="Nakamura H."/>
            <person name="Ohtoshi R."/>
            <person name="Tomita M."/>
            <person name="Numata K."/>
            <person name="Arakawa K."/>
        </authorList>
    </citation>
    <scope>NUCLEOTIDE SEQUENCE [LARGE SCALE GENOMIC DNA]</scope>
</reference>
<keyword evidence="2" id="KW-1185">Reference proteome</keyword>
<gene>
    <name evidence="1" type="ORF">EVAR_89927_1</name>
</gene>